<comment type="caution">
    <text evidence="2">The sequence shown here is derived from an EMBL/GenBank/DDBJ whole genome shotgun (WGS) entry which is preliminary data.</text>
</comment>
<gene>
    <name evidence="2" type="ORF">C8F04DRAFT_1236829</name>
</gene>
<organism evidence="2 3">
    <name type="scientific">Mycena alexandri</name>
    <dbReference type="NCBI Taxonomy" id="1745969"/>
    <lineage>
        <taxon>Eukaryota</taxon>
        <taxon>Fungi</taxon>
        <taxon>Dikarya</taxon>
        <taxon>Basidiomycota</taxon>
        <taxon>Agaricomycotina</taxon>
        <taxon>Agaricomycetes</taxon>
        <taxon>Agaricomycetidae</taxon>
        <taxon>Agaricales</taxon>
        <taxon>Marasmiineae</taxon>
        <taxon>Mycenaceae</taxon>
        <taxon>Mycena</taxon>
    </lineage>
</organism>
<reference evidence="2" key="1">
    <citation type="submission" date="2023-03" db="EMBL/GenBank/DDBJ databases">
        <title>Massive genome expansion in bonnet fungi (Mycena s.s.) driven by repeated elements and novel gene families across ecological guilds.</title>
        <authorList>
            <consortium name="Lawrence Berkeley National Laboratory"/>
            <person name="Harder C.B."/>
            <person name="Miyauchi S."/>
            <person name="Viragh M."/>
            <person name="Kuo A."/>
            <person name="Thoen E."/>
            <person name="Andreopoulos B."/>
            <person name="Lu D."/>
            <person name="Skrede I."/>
            <person name="Drula E."/>
            <person name="Henrissat B."/>
            <person name="Morin E."/>
            <person name="Kohler A."/>
            <person name="Barry K."/>
            <person name="LaButti K."/>
            <person name="Morin E."/>
            <person name="Salamov A."/>
            <person name="Lipzen A."/>
            <person name="Mereny Z."/>
            <person name="Hegedus B."/>
            <person name="Baldrian P."/>
            <person name="Stursova M."/>
            <person name="Weitz H."/>
            <person name="Taylor A."/>
            <person name="Grigoriev I.V."/>
            <person name="Nagy L.G."/>
            <person name="Martin F."/>
            <person name="Kauserud H."/>
        </authorList>
    </citation>
    <scope>NUCLEOTIDE SEQUENCE</scope>
    <source>
        <strain evidence="2">CBHHK200</strain>
    </source>
</reference>
<accession>A0AAD6SKZ8</accession>
<evidence type="ECO:0000313" key="2">
    <source>
        <dbReference type="EMBL" id="KAJ7029914.1"/>
    </source>
</evidence>
<sequence>MFVRGARKGVVFESVRETTEMVEVLLAACLLPDGGELFVHARARHQAAWCGFAVAHIHGVYGVLWCGAHHRSHSTPNPTPSVLPSPPAGGAYRSPSSLQLYTNFPPNNSIVALIAEATYNYDDSRQLHSRNGGATLMARGPGTVNKNAVRITTSPVLSSSYWSGFHGRTMFVIIISAILPRSPLDFIREVSLKFITRVFNSPLLGRPTPQRLSQLFPTPPDPPILQRGD</sequence>
<feature type="region of interest" description="Disordered" evidence="1">
    <location>
        <begin position="210"/>
        <end position="229"/>
    </location>
</feature>
<keyword evidence="3" id="KW-1185">Reference proteome</keyword>
<dbReference type="AlphaFoldDB" id="A0AAD6SKZ8"/>
<proteinExistence type="predicted"/>
<feature type="non-terminal residue" evidence="2">
    <location>
        <position position="1"/>
    </location>
</feature>
<evidence type="ECO:0000313" key="3">
    <source>
        <dbReference type="Proteomes" id="UP001218188"/>
    </source>
</evidence>
<dbReference type="Proteomes" id="UP001218188">
    <property type="component" value="Unassembled WGS sequence"/>
</dbReference>
<evidence type="ECO:0000256" key="1">
    <source>
        <dbReference type="SAM" id="MobiDB-lite"/>
    </source>
</evidence>
<name>A0AAD6SKZ8_9AGAR</name>
<protein>
    <submittedName>
        <fullName evidence="2">Uncharacterized protein</fullName>
    </submittedName>
</protein>
<dbReference type="EMBL" id="JARJCM010000096">
    <property type="protein sequence ID" value="KAJ7029914.1"/>
    <property type="molecule type" value="Genomic_DNA"/>
</dbReference>